<keyword evidence="1" id="KW-0812">Transmembrane</keyword>
<protein>
    <submittedName>
        <fullName evidence="2">Energy-coupled thiamine transporter ThiT</fullName>
    </submittedName>
</protein>
<name>A0A9D1PJU3_9BACI</name>
<reference evidence="2" key="2">
    <citation type="submission" date="2021-04" db="EMBL/GenBank/DDBJ databases">
        <authorList>
            <person name="Gilroy R."/>
        </authorList>
    </citation>
    <scope>NUCLEOTIDE SEQUENCE</scope>
    <source>
        <strain evidence="2">CHK169-2315</strain>
    </source>
</reference>
<feature type="transmembrane region" description="Helical" evidence="1">
    <location>
        <begin position="82"/>
        <end position="102"/>
    </location>
</feature>
<dbReference type="GO" id="GO:0005886">
    <property type="term" value="C:plasma membrane"/>
    <property type="evidence" value="ECO:0007669"/>
    <property type="project" value="InterPro"/>
</dbReference>
<reference evidence="2" key="1">
    <citation type="journal article" date="2021" name="PeerJ">
        <title>Extensive microbial diversity within the chicken gut microbiome revealed by metagenomics and culture.</title>
        <authorList>
            <person name="Gilroy R."/>
            <person name="Ravi A."/>
            <person name="Getino M."/>
            <person name="Pursley I."/>
            <person name="Horton D.L."/>
            <person name="Alikhan N.F."/>
            <person name="Baker D."/>
            <person name="Gharbi K."/>
            <person name="Hall N."/>
            <person name="Watson M."/>
            <person name="Adriaenssens E.M."/>
            <person name="Foster-Nyarko E."/>
            <person name="Jarju S."/>
            <person name="Secka A."/>
            <person name="Antonio M."/>
            <person name="Oren A."/>
            <person name="Chaudhuri R.R."/>
            <person name="La Ragione R."/>
            <person name="Hildebrand F."/>
            <person name="Pallen M.J."/>
        </authorList>
    </citation>
    <scope>NUCLEOTIDE SEQUENCE</scope>
    <source>
        <strain evidence="2">CHK169-2315</strain>
    </source>
</reference>
<dbReference type="GO" id="GO:0015234">
    <property type="term" value="F:thiamine transmembrane transporter activity"/>
    <property type="evidence" value="ECO:0007669"/>
    <property type="project" value="InterPro"/>
</dbReference>
<organism evidence="2 3">
    <name type="scientific">Candidatus Pseudogracilibacillus intestinigallinarum</name>
    <dbReference type="NCBI Taxonomy" id="2838742"/>
    <lineage>
        <taxon>Bacteria</taxon>
        <taxon>Bacillati</taxon>
        <taxon>Bacillota</taxon>
        <taxon>Bacilli</taxon>
        <taxon>Bacillales</taxon>
        <taxon>Bacillaceae</taxon>
        <taxon>Pseudogracilibacillus</taxon>
    </lineage>
</organism>
<dbReference type="AlphaFoldDB" id="A0A9D1PJU3"/>
<dbReference type="InterPro" id="IPR012651">
    <property type="entry name" value="Thia_Transptr_ThiT"/>
</dbReference>
<proteinExistence type="predicted"/>
<evidence type="ECO:0000313" key="3">
    <source>
        <dbReference type="Proteomes" id="UP000823937"/>
    </source>
</evidence>
<evidence type="ECO:0000313" key="2">
    <source>
        <dbReference type="EMBL" id="HIV73818.1"/>
    </source>
</evidence>
<dbReference type="Gene3D" id="1.10.1760.20">
    <property type="match status" value="1"/>
</dbReference>
<keyword evidence="1" id="KW-1133">Transmembrane helix</keyword>
<dbReference type="Pfam" id="PF09515">
    <property type="entry name" value="Thia_YuaJ"/>
    <property type="match status" value="1"/>
</dbReference>
<feature type="transmembrane region" description="Helical" evidence="1">
    <location>
        <begin position="7"/>
        <end position="26"/>
    </location>
</feature>
<dbReference type="EMBL" id="DXHX01000028">
    <property type="protein sequence ID" value="HIV73818.1"/>
    <property type="molecule type" value="Genomic_DNA"/>
</dbReference>
<sequence>MKKFLPLQAMLEVAIFAALAMLIDLLPGIKPIPSISISLAMVPIFIVAFRWGVKASFISGFIWGILQIVTGDAWILTPLQAFIEYFVAFSFIGFAGLMMGVVQNAVRLQNRPKLITSVSVGVLIGSIGRYFWHFIAGVVFFANYAEEAGQTPIYFSFVTNSITMISNFIGCSIVIILILMVRPTFLTMNKPLEANRKVS</sequence>
<keyword evidence="1" id="KW-0472">Membrane</keyword>
<evidence type="ECO:0000256" key="1">
    <source>
        <dbReference type="SAM" id="Phobius"/>
    </source>
</evidence>
<gene>
    <name evidence="2" type="primary">thiT</name>
    <name evidence="2" type="ORF">H9895_01915</name>
</gene>
<dbReference type="NCBIfam" id="TIGR02357">
    <property type="entry name" value="ECF_ThiT_YuaJ"/>
    <property type="match status" value="1"/>
</dbReference>
<accession>A0A9D1PJU3</accession>
<feature type="transmembrane region" description="Helical" evidence="1">
    <location>
        <begin position="153"/>
        <end position="181"/>
    </location>
</feature>
<feature type="transmembrane region" description="Helical" evidence="1">
    <location>
        <begin position="32"/>
        <end position="49"/>
    </location>
</feature>
<feature type="transmembrane region" description="Helical" evidence="1">
    <location>
        <begin position="114"/>
        <end position="141"/>
    </location>
</feature>
<dbReference type="Proteomes" id="UP000823937">
    <property type="component" value="Unassembled WGS sequence"/>
</dbReference>
<feature type="transmembrane region" description="Helical" evidence="1">
    <location>
        <begin position="56"/>
        <end position="76"/>
    </location>
</feature>
<comment type="caution">
    <text evidence="2">The sequence shown here is derived from an EMBL/GenBank/DDBJ whole genome shotgun (WGS) entry which is preliminary data.</text>
</comment>